<evidence type="ECO:0000256" key="6">
    <source>
        <dbReference type="ARBA" id="ARBA00022692"/>
    </source>
</evidence>
<keyword evidence="12 15" id="KW-0472">Membrane</keyword>
<evidence type="ECO:0000256" key="12">
    <source>
        <dbReference type="ARBA" id="ARBA00023136"/>
    </source>
</evidence>
<evidence type="ECO:0000256" key="2">
    <source>
        <dbReference type="ARBA" id="ARBA00004167"/>
    </source>
</evidence>
<dbReference type="InterPro" id="IPR017972">
    <property type="entry name" value="Cyt_P450_CS"/>
</dbReference>
<evidence type="ECO:0000256" key="14">
    <source>
        <dbReference type="RuleBase" id="RU000461"/>
    </source>
</evidence>
<dbReference type="Proteomes" id="UP000006352">
    <property type="component" value="Unassembled WGS sequence"/>
</dbReference>
<keyword evidence="8 15" id="KW-1133">Transmembrane helix</keyword>
<feature type="binding site" description="axial binding residue" evidence="13">
    <location>
        <position position="440"/>
    </location>
    <ligand>
        <name>heme</name>
        <dbReference type="ChEBI" id="CHEBI:30413"/>
    </ligand>
    <ligandPart>
        <name>Fe</name>
        <dbReference type="ChEBI" id="CHEBI:18248"/>
    </ligandPart>
</feature>
<dbReference type="PRINTS" id="PR00463">
    <property type="entry name" value="EP450I"/>
</dbReference>
<dbReference type="GO" id="GO:0020037">
    <property type="term" value="F:heme binding"/>
    <property type="evidence" value="ECO:0007669"/>
    <property type="project" value="InterPro"/>
</dbReference>
<evidence type="ECO:0000313" key="16">
    <source>
        <dbReference type="EMBL" id="CCL99497.1"/>
    </source>
</evidence>
<evidence type="ECO:0000256" key="15">
    <source>
        <dbReference type="SAM" id="Phobius"/>
    </source>
</evidence>
<comment type="subcellular location">
    <subcellularLocation>
        <location evidence="2">Membrane</location>
        <topology evidence="2">Single-pass membrane protein</topology>
    </subcellularLocation>
</comment>
<comment type="pathway">
    <text evidence="3">Secondary metabolite biosynthesis.</text>
</comment>
<keyword evidence="11 14" id="KW-0503">Monooxygenase</keyword>
<evidence type="ECO:0000256" key="4">
    <source>
        <dbReference type="ARBA" id="ARBA00010617"/>
    </source>
</evidence>
<dbReference type="EMBL" id="HE796936">
    <property type="protein sequence ID" value="CCL99497.1"/>
    <property type="molecule type" value="Genomic_DNA"/>
</dbReference>
<evidence type="ECO:0000256" key="11">
    <source>
        <dbReference type="ARBA" id="ARBA00023033"/>
    </source>
</evidence>
<dbReference type="InterPro" id="IPR001128">
    <property type="entry name" value="Cyt_P450"/>
</dbReference>
<keyword evidence="17" id="KW-1185">Reference proteome</keyword>
<protein>
    <recommendedName>
        <fullName evidence="18">Cytochrome P450</fullName>
    </recommendedName>
</protein>
<gene>
    <name evidence="16" type="ORF">FIBRA_01515</name>
</gene>
<evidence type="ECO:0000256" key="10">
    <source>
        <dbReference type="ARBA" id="ARBA00023004"/>
    </source>
</evidence>
<dbReference type="GO" id="GO:0005506">
    <property type="term" value="F:iron ion binding"/>
    <property type="evidence" value="ECO:0007669"/>
    <property type="project" value="InterPro"/>
</dbReference>
<evidence type="ECO:0000256" key="13">
    <source>
        <dbReference type="PIRSR" id="PIRSR602401-1"/>
    </source>
</evidence>
<dbReference type="Pfam" id="PF00067">
    <property type="entry name" value="p450"/>
    <property type="match status" value="1"/>
</dbReference>
<dbReference type="InterPro" id="IPR050364">
    <property type="entry name" value="Cytochrome_P450_fung"/>
</dbReference>
<dbReference type="PRINTS" id="PR00385">
    <property type="entry name" value="P450"/>
</dbReference>
<dbReference type="GO" id="GO:0016705">
    <property type="term" value="F:oxidoreductase activity, acting on paired donors, with incorporation or reduction of molecular oxygen"/>
    <property type="evidence" value="ECO:0007669"/>
    <property type="project" value="InterPro"/>
</dbReference>
<evidence type="ECO:0000256" key="9">
    <source>
        <dbReference type="ARBA" id="ARBA00023002"/>
    </source>
</evidence>
<dbReference type="PROSITE" id="PS00086">
    <property type="entry name" value="CYTOCHROME_P450"/>
    <property type="match status" value="1"/>
</dbReference>
<evidence type="ECO:0000313" key="17">
    <source>
        <dbReference type="Proteomes" id="UP000006352"/>
    </source>
</evidence>
<evidence type="ECO:0008006" key="18">
    <source>
        <dbReference type="Google" id="ProtNLM"/>
    </source>
</evidence>
<evidence type="ECO:0000256" key="3">
    <source>
        <dbReference type="ARBA" id="ARBA00005179"/>
    </source>
</evidence>
<dbReference type="HOGENOM" id="CLU_001570_2_3_1"/>
<dbReference type="RefSeq" id="XP_012178780.1">
    <property type="nucleotide sequence ID" value="XM_012323390.1"/>
</dbReference>
<keyword evidence="6 15" id="KW-0812">Transmembrane</keyword>
<organism evidence="16 17">
    <name type="scientific">Fibroporia radiculosa</name>
    <dbReference type="NCBI Taxonomy" id="599839"/>
    <lineage>
        <taxon>Eukaryota</taxon>
        <taxon>Fungi</taxon>
        <taxon>Dikarya</taxon>
        <taxon>Basidiomycota</taxon>
        <taxon>Agaricomycotina</taxon>
        <taxon>Agaricomycetes</taxon>
        <taxon>Polyporales</taxon>
        <taxon>Fibroporiaceae</taxon>
        <taxon>Fibroporia</taxon>
    </lineage>
</organism>
<proteinExistence type="inferred from homology"/>
<evidence type="ECO:0000256" key="8">
    <source>
        <dbReference type="ARBA" id="ARBA00022989"/>
    </source>
</evidence>
<dbReference type="PANTHER" id="PTHR46300">
    <property type="entry name" value="P450, PUTATIVE (EUROFUNG)-RELATED-RELATED"/>
    <property type="match status" value="1"/>
</dbReference>
<dbReference type="GeneID" id="24094408"/>
<dbReference type="AlphaFoldDB" id="J4HTG4"/>
<dbReference type="PANTHER" id="PTHR46300:SF7">
    <property type="entry name" value="P450, PUTATIVE (EUROFUNG)-RELATED"/>
    <property type="match status" value="1"/>
</dbReference>
<name>J4HTG4_9APHY</name>
<dbReference type="SUPFAM" id="SSF48264">
    <property type="entry name" value="Cytochrome P450"/>
    <property type="match status" value="1"/>
</dbReference>
<keyword evidence="5 13" id="KW-0349">Heme</keyword>
<dbReference type="InterPro" id="IPR002401">
    <property type="entry name" value="Cyt_P450_E_grp-I"/>
</dbReference>
<dbReference type="CDD" id="cd11065">
    <property type="entry name" value="CYP64-like"/>
    <property type="match status" value="1"/>
</dbReference>
<dbReference type="OrthoDB" id="2789670at2759"/>
<accession>J4HTG4</accession>
<evidence type="ECO:0000256" key="5">
    <source>
        <dbReference type="ARBA" id="ARBA00022617"/>
    </source>
</evidence>
<feature type="transmembrane region" description="Helical" evidence="15">
    <location>
        <begin position="6"/>
        <end position="29"/>
    </location>
</feature>
<keyword evidence="9 14" id="KW-0560">Oxidoreductase</keyword>
<keyword evidence="10 13" id="KW-0408">Iron</keyword>
<dbReference type="STRING" id="599839.J4HTG4"/>
<sequence>MPDMLGLGALSVLDITLTALGVVVVSLILSSKRKGPLPPGPRGWPIIGNVFDMPTSYQWKTYTQWAEKWGDIISVTLLGQPVVVVSSLEHVTELLERRSTLYSDRPILTVGGKIVGWDRLAILTPYGPRLRETRRLLSQWIGSRSSVARFAPMLQHETSKYLLDLRRSPDQFVNHIKKSAAAIILTMTYGYQIKGEKDPLIEIVDRAMARFTMFVLPGSFLVDFFPILEHVPSWAPGTGWKQRALDARKDMDAMFDVSYNIVEKEIAAGTATPSFLSVNMEGNPDPTKEVQKTLKTTAGALYSGGSDTTVSTLQSFFLAMACHPEIEKKAQQEIDAVIGNDRLTTLADRDSLPYVNAVCAELHRWNPVAPLGVSHRLVQDDVYAGYFFPKGTLITVNVWKILHNPETYKNPLEFNPGRFMGAEPETDPRLVAFGFGRRICPGLNFADASIFLSCAMMPRRL</sequence>
<dbReference type="InParanoid" id="J4HTG4"/>
<dbReference type="Gene3D" id="1.10.630.10">
    <property type="entry name" value="Cytochrome P450"/>
    <property type="match status" value="1"/>
</dbReference>
<dbReference type="GO" id="GO:0004497">
    <property type="term" value="F:monooxygenase activity"/>
    <property type="evidence" value="ECO:0007669"/>
    <property type="project" value="UniProtKB-KW"/>
</dbReference>
<comment type="cofactor">
    <cofactor evidence="1 13">
        <name>heme</name>
        <dbReference type="ChEBI" id="CHEBI:30413"/>
    </cofactor>
</comment>
<evidence type="ECO:0000256" key="7">
    <source>
        <dbReference type="ARBA" id="ARBA00022723"/>
    </source>
</evidence>
<reference evidence="16 17" key="1">
    <citation type="journal article" date="2012" name="Appl. Environ. Microbiol.">
        <title>Short-read sequencing for genomic analysis of the brown rot fungus Fibroporia radiculosa.</title>
        <authorList>
            <person name="Tang J.D."/>
            <person name="Perkins A.D."/>
            <person name="Sonstegard T.S."/>
            <person name="Schroeder S.G."/>
            <person name="Burgess S.C."/>
            <person name="Diehl S.V."/>
        </authorList>
    </citation>
    <scope>NUCLEOTIDE SEQUENCE [LARGE SCALE GENOMIC DNA]</scope>
    <source>
        <strain evidence="16 17">TFFH 294</strain>
    </source>
</reference>
<comment type="similarity">
    <text evidence="4 14">Belongs to the cytochrome P450 family.</text>
</comment>
<dbReference type="InterPro" id="IPR036396">
    <property type="entry name" value="Cyt_P450_sf"/>
</dbReference>
<keyword evidence="7 13" id="KW-0479">Metal-binding</keyword>
<evidence type="ECO:0000256" key="1">
    <source>
        <dbReference type="ARBA" id="ARBA00001971"/>
    </source>
</evidence>
<dbReference type="GO" id="GO:0016020">
    <property type="term" value="C:membrane"/>
    <property type="evidence" value="ECO:0007669"/>
    <property type="project" value="UniProtKB-SubCell"/>
</dbReference>